<protein>
    <submittedName>
        <fullName evidence="1">Uncharacterized protein</fullName>
    </submittedName>
</protein>
<reference evidence="1" key="1">
    <citation type="submission" date="2015-08" db="EMBL/GenBank/DDBJ databases">
        <authorList>
            <person name="Babu N.S."/>
            <person name="Beckwith C.J."/>
            <person name="Beseler K.G."/>
            <person name="Brison A."/>
            <person name="Carone J.V."/>
            <person name="Caskin T.P."/>
            <person name="Diamond M."/>
            <person name="Durham M.E."/>
            <person name="Foxe J.M."/>
            <person name="Go M."/>
            <person name="Henderson B.A."/>
            <person name="Jones I.B."/>
            <person name="McGettigan J.A."/>
            <person name="Micheletti S.J."/>
            <person name="Nasrallah M.E."/>
            <person name="Ortiz D."/>
            <person name="Piller C.R."/>
            <person name="Privatt S.R."/>
            <person name="Schneider S.L."/>
            <person name="Sharp S."/>
            <person name="Smith T.C."/>
            <person name="Stanton J.D."/>
            <person name="Ullery H.E."/>
            <person name="Wilson R.J."/>
            <person name="Serrano M.G."/>
            <person name="Buck G."/>
            <person name="Lee V."/>
            <person name="Wang Y."/>
            <person name="Carvalho R."/>
            <person name="Voegtly L."/>
            <person name="Shi R."/>
            <person name="Duckworth R."/>
            <person name="Johnson A."/>
            <person name="Loviza R."/>
            <person name="Walstead R."/>
            <person name="Shah Z."/>
            <person name="Kiflezghi M."/>
            <person name="Wade K."/>
            <person name="Ball S.L."/>
            <person name="Bradley K.W."/>
            <person name="Asai D.J."/>
            <person name="Bowman C.A."/>
            <person name="Russell D.A."/>
            <person name="Pope W.H."/>
            <person name="Jacobs-Sera D."/>
            <person name="Hendrix R.W."/>
            <person name="Hatfull G.F."/>
        </authorList>
    </citation>
    <scope>NUCLEOTIDE SEQUENCE</scope>
</reference>
<gene>
    <name evidence="1" type="ORF">NOCA1160146</name>
</gene>
<dbReference type="AlphaFoldDB" id="A0A2P2CAA5"/>
<name>A0A2P2CAA5_9ZZZZ</name>
<dbReference type="EMBL" id="CZKB01000008">
    <property type="protein sequence ID" value="CUR58945.1"/>
    <property type="molecule type" value="Genomic_DNA"/>
</dbReference>
<organism evidence="1">
    <name type="scientific">metagenome</name>
    <dbReference type="NCBI Taxonomy" id="256318"/>
    <lineage>
        <taxon>unclassified sequences</taxon>
        <taxon>metagenomes</taxon>
    </lineage>
</organism>
<accession>A0A2P2CAA5</accession>
<evidence type="ECO:0000313" key="1">
    <source>
        <dbReference type="EMBL" id="CUR58945.1"/>
    </source>
</evidence>
<sequence>MRTRISLAALSALTLVALASPPAHAEFFAIDDPADASASLTDITGLEANHGKENLLVKVRFTELMRSSAAGVSVFIDTDRAAKGPELVLSSGLGDGTDYVLTGADGWRGSDDRVRCDYSARPKWGGDVFRAVISRECFDRLPSVRVSVKMVDQADGSHPVVDWVPKRHRWSLPIGSGLSA</sequence>
<proteinExistence type="predicted"/>